<reference evidence="1" key="1">
    <citation type="submission" date="2018-02" db="EMBL/GenBank/DDBJ databases">
        <title>Rhizophora mucronata_Transcriptome.</title>
        <authorList>
            <person name="Meera S.P."/>
            <person name="Sreeshan A."/>
            <person name="Augustine A."/>
        </authorList>
    </citation>
    <scope>NUCLEOTIDE SEQUENCE</scope>
    <source>
        <tissue evidence="1">Leaf</tissue>
    </source>
</reference>
<dbReference type="EMBL" id="GGEC01055686">
    <property type="protein sequence ID" value="MBX36170.1"/>
    <property type="molecule type" value="Transcribed_RNA"/>
</dbReference>
<evidence type="ECO:0000313" key="1">
    <source>
        <dbReference type="EMBL" id="MBX36170.1"/>
    </source>
</evidence>
<name>A0A2P2N133_RHIMU</name>
<accession>A0A2P2N133</accession>
<protein>
    <submittedName>
        <fullName evidence="1">Uncharacterized protein</fullName>
    </submittedName>
</protein>
<dbReference type="AlphaFoldDB" id="A0A2P2N133"/>
<sequence length="34" mass="4072">MDLDYQVKRRDQCLRNLGYWCSDYTGHSTNCLCL</sequence>
<organism evidence="1">
    <name type="scientific">Rhizophora mucronata</name>
    <name type="common">Asiatic mangrove</name>
    <dbReference type="NCBI Taxonomy" id="61149"/>
    <lineage>
        <taxon>Eukaryota</taxon>
        <taxon>Viridiplantae</taxon>
        <taxon>Streptophyta</taxon>
        <taxon>Embryophyta</taxon>
        <taxon>Tracheophyta</taxon>
        <taxon>Spermatophyta</taxon>
        <taxon>Magnoliopsida</taxon>
        <taxon>eudicotyledons</taxon>
        <taxon>Gunneridae</taxon>
        <taxon>Pentapetalae</taxon>
        <taxon>rosids</taxon>
        <taxon>fabids</taxon>
        <taxon>Malpighiales</taxon>
        <taxon>Rhizophoraceae</taxon>
        <taxon>Rhizophora</taxon>
    </lineage>
</organism>
<proteinExistence type="predicted"/>